<keyword evidence="3" id="KW-1185">Reference proteome</keyword>
<comment type="caution">
    <text evidence="2">The sequence shown here is derived from an EMBL/GenBank/DDBJ whole genome shotgun (WGS) entry which is preliminary data.</text>
</comment>
<dbReference type="OrthoDB" id="778454at2759"/>
<sequence>MQETISNPDPIHEKNPEESAPFESGEKETVGKSETEVTKASTFKESEQKGKEKDITFATSKATFPECLRSPSLVHPFGKKLARMDEMMELFKQVQINIPLLEAIRQVPAYAKFLKDLCTTKRKLRTHIPKTVHLTEQMSAVLSNKLPP</sequence>
<dbReference type="InParanoid" id="A0A1Q3C3Q2"/>
<feature type="region of interest" description="Disordered" evidence="1">
    <location>
        <begin position="1"/>
        <end position="51"/>
    </location>
</feature>
<evidence type="ECO:0000313" key="2">
    <source>
        <dbReference type="EMBL" id="GAV74698.1"/>
    </source>
</evidence>
<protein>
    <recommendedName>
        <fullName evidence="4">Retrotransposon gag protein</fullName>
    </recommendedName>
</protein>
<reference evidence="3" key="1">
    <citation type="submission" date="2016-04" db="EMBL/GenBank/DDBJ databases">
        <title>Cephalotus genome sequencing.</title>
        <authorList>
            <person name="Fukushima K."/>
            <person name="Hasebe M."/>
            <person name="Fang X."/>
        </authorList>
    </citation>
    <scope>NUCLEOTIDE SEQUENCE [LARGE SCALE GENOMIC DNA]</scope>
    <source>
        <strain evidence="3">cv. St1</strain>
    </source>
</reference>
<dbReference type="AlphaFoldDB" id="A0A1Q3C3Q2"/>
<organism evidence="2 3">
    <name type="scientific">Cephalotus follicularis</name>
    <name type="common">Albany pitcher plant</name>
    <dbReference type="NCBI Taxonomy" id="3775"/>
    <lineage>
        <taxon>Eukaryota</taxon>
        <taxon>Viridiplantae</taxon>
        <taxon>Streptophyta</taxon>
        <taxon>Embryophyta</taxon>
        <taxon>Tracheophyta</taxon>
        <taxon>Spermatophyta</taxon>
        <taxon>Magnoliopsida</taxon>
        <taxon>eudicotyledons</taxon>
        <taxon>Gunneridae</taxon>
        <taxon>Pentapetalae</taxon>
        <taxon>rosids</taxon>
        <taxon>fabids</taxon>
        <taxon>Oxalidales</taxon>
        <taxon>Cephalotaceae</taxon>
        <taxon>Cephalotus</taxon>
    </lineage>
</organism>
<evidence type="ECO:0000313" key="3">
    <source>
        <dbReference type="Proteomes" id="UP000187406"/>
    </source>
</evidence>
<evidence type="ECO:0008006" key="4">
    <source>
        <dbReference type="Google" id="ProtNLM"/>
    </source>
</evidence>
<gene>
    <name evidence="2" type="ORF">CFOL_v3_18178</name>
</gene>
<accession>A0A1Q3C3Q2</accession>
<evidence type="ECO:0000256" key="1">
    <source>
        <dbReference type="SAM" id="MobiDB-lite"/>
    </source>
</evidence>
<dbReference type="EMBL" id="BDDD01001261">
    <property type="protein sequence ID" value="GAV74698.1"/>
    <property type="molecule type" value="Genomic_DNA"/>
</dbReference>
<dbReference type="Proteomes" id="UP000187406">
    <property type="component" value="Unassembled WGS sequence"/>
</dbReference>
<feature type="compositionally biased region" description="Basic and acidic residues" evidence="1">
    <location>
        <begin position="24"/>
        <end position="51"/>
    </location>
</feature>
<proteinExistence type="predicted"/>
<name>A0A1Q3C3Q2_CEPFO</name>